<accession>A0AAV7IGJ7</accession>
<keyword evidence="3" id="KW-1185">Reference proteome</keyword>
<evidence type="ECO:0000313" key="2">
    <source>
        <dbReference type="EMBL" id="KAH0550487.1"/>
    </source>
</evidence>
<keyword evidence="1" id="KW-0472">Membrane</keyword>
<evidence type="ECO:0008006" key="4">
    <source>
        <dbReference type="Google" id="ProtNLM"/>
    </source>
</evidence>
<keyword evidence="1" id="KW-0812">Transmembrane</keyword>
<keyword evidence="1" id="KW-1133">Transmembrane helix</keyword>
<feature type="transmembrane region" description="Helical" evidence="1">
    <location>
        <begin position="344"/>
        <end position="364"/>
    </location>
</feature>
<evidence type="ECO:0000313" key="3">
    <source>
        <dbReference type="Proteomes" id="UP000826195"/>
    </source>
</evidence>
<comment type="caution">
    <text evidence="2">The sequence shown here is derived from an EMBL/GenBank/DDBJ whole genome shotgun (WGS) entry which is preliminary data.</text>
</comment>
<dbReference type="EMBL" id="JAHXZJ010001864">
    <property type="protein sequence ID" value="KAH0550487.1"/>
    <property type="molecule type" value="Genomic_DNA"/>
</dbReference>
<protein>
    <recommendedName>
        <fullName evidence="4">Ionotropic receptor</fullName>
    </recommendedName>
</protein>
<proteinExistence type="predicted"/>
<feature type="transmembrane region" description="Helical" evidence="1">
    <location>
        <begin position="533"/>
        <end position="557"/>
    </location>
</feature>
<sequence length="582" mass="67300">MSLISVHNQGQILIQSFDSSKIIEVVLEIVDQCNTIYTNSLMLAGAFDSHDFQRFANLRPIIWFDEHSDHSLIKKRSNQVNIDHIKTTLISTDSTSELQKMLNQIKKSKWWNSFGYFIILDKSNGPQHCDQASEFLNIAWKMNLISYHSNTVFICVNSEDKVIIYNYNPYNNWTTNGWTLDNVITKSDNNNWFLYERDSASANFSNCNEVFFDKTLHLGNYTGIRAVTALPNENKCDIYRDYNKSIAKQFDISMAKMLFDNLGVPFNYSCSFEHSGLNSKGLHYGIVKDLADNKYDLMLNYRFSLYSNSTDGSVIIYESGVTFVGNDRGFISIFEAMIRFFRPWFLIATAIVMLIAIITLRLTIEPTFSSATLQVICYSAILSRNNILKFIMDPTANNLQTFSELEERSGFDLYCVKGFDLALNPEVSKRCTVINNTCAILSNTTNSVCVYEQYLNLGFAKQFNLYTSQDVVNNRYLIYRMRKNWPLSRRVNNIYSRLFETGIPKYNMERAVKKISKTVHVNKEHRPVEISEMLFVFDMLMIESAIGFLVFFLEIIVNAIRNRRRRQYVVEPQQLPMPAIEG</sequence>
<gene>
    <name evidence="2" type="ORF">KQX54_019684</name>
</gene>
<evidence type="ECO:0000256" key="1">
    <source>
        <dbReference type="SAM" id="Phobius"/>
    </source>
</evidence>
<name>A0AAV7IGJ7_COTGL</name>
<dbReference type="AlphaFoldDB" id="A0AAV7IGJ7"/>
<organism evidence="2 3">
    <name type="scientific">Cotesia glomerata</name>
    <name type="common">Lepidopteran parasitic wasp</name>
    <name type="synonym">Apanteles glomeratus</name>
    <dbReference type="NCBI Taxonomy" id="32391"/>
    <lineage>
        <taxon>Eukaryota</taxon>
        <taxon>Metazoa</taxon>
        <taxon>Ecdysozoa</taxon>
        <taxon>Arthropoda</taxon>
        <taxon>Hexapoda</taxon>
        <taxon>Insecta</taxon>
        <taxon>Pterygota</taxon>
        <taxon>Neoptera</taxon>
        <taxon>Endopterygota</taxon>
        <taxon>Hymenoptera</taxon>
        <taxon>Apocrita</taxon>
        <taxon>Ichneumonoidea</taxon>
        <taxon>Braconidae</taxon>
        <taxon>Microgastrinae</taxon>
        <taxon>Cotesia</taxon>
    </lineage>
</organism>
<reference evidence="2 3" key="1">
    <citation type="journal article" date="2021" name="J. Hered.">
        <title>A chromosome-level genome assembly of the parasitoid wasp, Cotesia glomerata (Hymenoptera: Braconidae).</title>
        <authorList>
            <person name="Pinto B.J."/>
            <person name="Weis J.J."/>
            <person name="Gamble T."/>
            <person name="Ode P.J."/>
            <person name="Paul R."/>
            <person name="Zaspel J.M."/>
        </authorList>
    </citation>
    <scope>NUCLEOTIDE SEQUENCE [LARGE SCALE GENOMIC DNA]</scope>
    <source>
        <strain evidence="2">CgM1</strain>
    </source>
</reference>
<dbReference type="Proteomes" id="UP000826195">
    <property type="component" value="Unassembled WGS sequence"/>
</dbReference>